<dbReference type="Gene3D" id="1.25.10.10">
    <property type="entry name" value="Leucine-rich Repeat Variant"/>
    <property type="match status" value="1"/>
</dbReference>
<feature type="chain" id="PRO_5047046794" evidence="6">
    <location>
        <begin position="27"/>
        <end position="340"/>
    </location>
</feature>
<reference evidence="7 8" key="1">
    <citation type="journal article" date="2020" name="BMC Genomics">
        <title>Intraspecific diversification of the crop wild relative Brassica cretica Lam. using demographic model selection.</title>
        <authorList>
            <person name="Kioukis A."/>
            <person name="Michalopoulou V.A."/>
            <person name="Briers L."/>
            <person name="Pirintsos S."/>
            <person name="Studholme D.J."/>
            <person name="Pavlidis P."/>
            <person name="Sarris P.F."/>
        </authorList>
    </citation>
    <scope>NUCLEOTIDE SEQUENCE [LARGE SCALE GENOMIC DNA]</scope>
    <source>
        <strain evidence="8">cv. PFS-1207/04</strain>
    </source>
</reference>
<keyword evidence="8" id="KW-1185">Reference proteome</keyword>
<gene>
    <name evidence="7" type="ORF">DY000_02058258</name>
</gene>
<evidence type="ECO:0000313" key="7">
    <source>
        <dbReference type="EMBL" id="KAF3496970.1"/>
    </source>
</evidence>
<proteinExistence type="inferred from homology"/>
<evidence type="ECO:0000256" key="3">
    <source>
        <dbReference type="ARBA" id="ARBA00022471"/>
    </source>
</evidence>
<dbReference type="SUPFAM" id="SSF48371">
    <property type="entry name" value="ARM repeat"/>
    <property type="match status" value="1"/>
</dbReference>
<protein>
    <submittedName>
        <fullName evidence="7">Uncharacterized protein</fullName>
    </submittedName>
</protein>
<keyword evidence="4" id="KW-0964">Secreted</keyword>
<evidence type="ECO:0000256" key="1">
    <source>
        <dbReference type="ARBA" id="ARBA00004613"/>
    </source>
</evidence>
<organism evidence="7 8">
    <name type="scientific">Brassica cretica</name>
    <name type="common">Mustard</name>
    <dbReference type="NCBI Taxonomy" id="69181"/>
    <lineage>
        <taxon>Eukaryota</taxon>
        <taxon>Viridiplantae</taxon>
        <taxon>Streptophyta</taxon>
        <taxon>Embryophyta</taxon>
        <taxon>Tracheophyta</taxon>
        <taxon>Spermatophyta</taxon>
        <taxon>Magnoliopsida</taxon>
        <taxon>eudicotyledons</taxon>
        <taxon>Gunneridae</taxon>
        <taxon>Pentapetalae</taxon>
        <taxon>rosids</taxon>
        <taxon>malvids</taxon>
        <taxon>Brassicales</taxon>
        <taxon>Brassicaceae</taxon>
        <taxon>Brassiceae</taxon>
        <taxon>Brassica</taxon>
    </lineage>
</organism>
<feature type="signal peptide" evidence="6">
    <location>
        <begin position="1"/>
        <end position="26"/>
    </location>
</feature>
<keyword evidence="5 6" id="KW-0732">Signal</keyword>
<accession>A0ABQ7AH59</accession>
<evidence type="ECO:0000313" key="8">
    <source>
        <dbReference type="Proteomes" id="UP000266723"/>
    </source>
</evidence>
<evidence type="ECO:0000256" key="4">
    <source>
        <dbReference type="ARBA" id="ARBA00022525"/>
    </source>
</evidence>
<dbReference type="InterPro" id="IPR010264">
    <property type="entry name" value="Self-incomp_S1"/>
</dbReference>
<evidence type="ECO:0000256" key="2">
    <source>
        <dbReference type="ARBA" id="ARBA00005581"/>
    </source>
</evidence>
<comment type="similarity">
    <text evidence="2">Belongs to the plant self-incompatibility (S1) protein family.</text>
</comment>
<dbReference type="PANTHER" id="PTHR31232">
    <property type="match status" value="1"/>
</dbReference>
<dbReference type="InterPro" id="IPR011989">
    <property type="entry name" value="ARM-like"/>
</dbReference>
<comment type="subcellular location">
    <subcellularLocation>
        <location evidence="1">Secreted</location>
    </subcellularLocation>
</comment>
<name>A0ABQ7AH59_BRACR</name>
<keyword evidence="3" id="KW-0713">Self-incompatibility</keyword>
<dbReference type="InterPro" id="IPR016024">
    <property type="entry name" value="ARM-type_fold"/>
</dbReference>
<dbReference type="Proteomes" id="UP000266723">
    <property type="component" value="Unassembled WGS sequence"/>
</dbReference>
<evidence type="ECO:0000256" key="6">
    <source>
        <dbReference type="SAM" id="SignalP"/>
    </source>
</evidence>
<dbReference type="PANTHER" id="PTHR31232:SF110">
    <property type="entry name" value="S-PROTEIN HOMOLOG"/>
    <property type="match status" value="1"/>
</dbReference>
<evidence type="ECO:0000256" key="5">
    <source>
        <dbReference type="ARBA" id="ARBA00022729"/>
    </source>
</evidence>
<comment type="caution">
    <text evidence="7">The sequence shown here is derived from an EMBL/GenBank/DDBJ whole genome shotgun (WGS) entry which is preliminary data.</text>
</comment>
<dbReference type="Pfam" id="PF05938">
    <property type="entry name" value="Self-incomp_S1"/>
    <property type="match status" value="1"/>
</dbReference>
<dbReference type="EMBL" id="QGKV02002055">
    <property type="protein sequence ID" value="KAF3496970.1"/>
    <property type="molecule type" value="Genomic_DNA"/>
</dbReference>
<sequence length="340" mass="38738">MARNQGLWLFVAAVVAVALLPAPTMAGRLELRNEIEGVAVRKAKLSMRCWSNEDDLGWDVIKPMESRLWKFTTMNMWPFQKTEFRCQFRSGFGTTNQEVVTVFSVKSGFRRECGFLGDECTWVAKRDGFYLRKVIKDKDDTKTFVDILKSKWLKPTSESKFTSEQKSKTEETLQRSSATQLEKAHEMYGKKKMSTAQLKNTTKKRLEYDAFLLEHPSTTRNGLNMQMLRIVWGQGYSININHIFQMKDALKVLKPLLNGGNDDRFLSQACLVLFRRLDGGPADMIDDMVSEDVFPLVVQLLGHSSSSVLPNVSRVVGNIVKCVESSSQFITDSDVLTRLY</sequence>